<proteinExistence type="predicted"/>
<dbReference type="STRING" id="408657.SAMN04487995_4579"/>
<dbReference type="Proteomes" id="UP000199532">
    <property type="component" value="Unassembled WGS sequence"/>
</dbReference>
<dbReference type="RefSeq" id="WP_090338563.1">
    <property type="nucleotide sequence ID" value="NZ_FNXY01000007.1"/>
</dbReference>
<organism evidence="1 2">
    <name type="scientific">Dyadobacter koreensis</name>
    <dbReference type="NCBI Taxonomy" id="408657"/>
    <lineage>
        <taxon>Bacteria</taxon>
        <taxon>Pseudomonadati</taxon>
        <taxon>Bacteroidota</taxon>
        <taxon>Cytophagia</taxon>
        <taxon>Cytophagales</taxon>
        <taxon>Spirosomataceae</taxon>
        <taxon>Dyadobacter</taxon>
    </lineage>
</organism>
<dbReference type="AlphaFoldDB" id="A0A1H6YWC8"/>
<protein>
    <submittedName>
        <fullName evidence="1">Uncharacterized protein</fullName>
    </submittedName>
</protein>
<sequence length="457" mass="51537">MRLVLSIFLIINSISVTLGQFLTQSADGKSSIPLPLKGAGLSVDIGKTEVVFGLNNYGRVFDTTANRGFIGINITGKNEEGLSNLFKAGDIVAEGSFLFFTGYSFSNNSSISKKYHESVLYQNIITNNALIGKIQTQDYVDSVKLMISAQQNLIQNPQKRKNIVKDLKYQIDQQRSDQIQSFIENYGVDDDELKIFMGSVKRNGKEIRNIYGSRIKIIQDKNIAERSKANNTFFKDNKFWRLNVFLQGGIKARQFKRFLGVSTPDFSNSFKDTLFKGEHLGIGVNLLYRNFWIGATYSLVKTDNFSMLTSKEYTLRRTDTLSNQTLIQEKKLTAYGGKYSRVNVHELNIDLVAELNLNDTSKVIINPYLRSSLSSSDTAYVKNFTNIGLGVYFLGKKRKFLGGLYVELPDIANNIEKAKPVDDMNLRPPLRRLSFGIVTKFNISSIFNFKTTNAKAD</sequence>
<accession>A0A1H6YWC8</accession>
<evidence type="ECO:0000313" key="1">
    <source>
        <dbReference type="EMBL" id="SEJ41610.1"/>
    </source>
</evidence>
<reference evidence="1 2" key="1">
    <citation type="submission" date="2016-10" db="EMBL/GenBank/DDBJ databases">
        <authorList>
            <person name="de Groot N.N."/>
        </authorList>
    </citation>
    <scope>NUCLEOTIDE SEQUENCE [LARGE SCALE GENOMIC DNA]</scope>
    <source>
        <strain evidence="1 2">DSM 19938</strain>
    </source>
</reference>
<dbReference type="OrthoDB" id="960154at2"/>
<gene>
    <name evidence="1" type="ORF">SAMN04487995_4579</name>
</gene>
<keyword evidence="2" id="KW-1185">Reference proteome</keyword>
<evidence type="ECO:0000313" key="2">
    <source>
        <dbReference type="Proteomes" id="UP000199532"/>
    </source>
</evidence>
<dbReference type="EMBL" id="FNXY01000007">
    <property type="protein sequence ID" value="SEJ41610.1"/>
    <property type="molecule type" value="Genomic_DNA"/>
</dbReference>
<name>A0A1H6YWC8_9BACT</name>